<gene>
    <name evidence="3" type="ORF">AWH49_11115</name>
</gene>
<dbReference type="STRING" id="29332.AWH48_11520"/>
<comment type="caution">
    <text evidence="3">The sequence shown here is derived from an EMBL/GenBank/DDBJ whole genome shotgun (WGS) entry which is preliminary data.</text>
</comment>
<evidence type="ECO:0008006" key="5">
    <source>
        <dbReference type="Google" id="ProtNLM"/>
    </source>
</evidence>
<dbReference type="InterPro" id="IPR025580">
    <property type="entry name" value="Gp46"/>
</dbReference>
<evidence type="ECO:0000313" key="4">
    <source>
        <dbReference type="Proteomes" id="UP000076935"/>
    </source>
</evidence>
<dbReference type="Pfam" id="PF14265">
    <property type="entry name" value="DUF4355"/>
    <property type="match status" value="1"/>
</dbReference>
<dbReference type="Proteomes" id="UP000076935">
    <property type="component" value="Unassembled WGS sequence"/>
</dbReference>
<keyword evidence="1" id="KW-0175">Coiled coil</keyword>
<evidence type="ECO:0000313" key="3">
    <source>
        <dbReference type="EMBL" id="OAH61965.1"/>
    </source>
</evidence>
<protein>
    <recommendedName>
        <fullName evidence="5">DUF4355 domain-containing protein</fullName>
    </recommendedName>
</protein>
<proteinExistence type="predicted"/>
<sequence length="255" mass="29512">MINHQPETKLPFFYKPSLPLRLDIQFFADEDEQGGGNQSTAVVDEDNQQPAVGDEDNQQQQGKSPSTITLTEEELQKRLQSETDKRVTEAIKKREESLRKEMEEKIKIERKEAEELAKLTADERAKFESEKEKAQLQKEKDALEEDRKAFQHERLFLETEKALTNESLDDRLAPFLIGEDAEKTYENIKIYKEIHQEAVQKEVNEILKGKKPLIGGKQNLSEIEQLESERQDALKRKDLATAVALKNKIHQLNKK</sequence>
<dbReference type="AlphaFoldDB" id="A0A177L9W1"/>
<name>A0A177L9W1_9BACI</name>
<feature type="compositionally biased region" description="Polar residues" evidence="2">
    <location>
        <begin position="58"/>
        <end position="70"/>
    </location>
</feature>
<dbReference type="EMBL" id="LQWY01000014">
    <property type="protein sequence ID" value="OAH61965.1"/>
    <property type="molecule type" value="Genomic_DNA"/>
</dbReference>
<feature type="region of interest" description="Disordered" evidence="2">
    <location>
        <begin position="29"/>
        <end position="88"/>
    </location>
</feature>
<evidence type="ECO:0000256" key="2">
    <source>
        <dbReference type="SAM" id="MobiDB-lite"/>
    </source>
</evidence>
<feature type="compositionally biased region" description="Acidic residues" evidence="2">
    <location>
        <begin position="43"/>
        <end position="57"/>
    </location>
</feature>
<dbReference type="RefSeq" id="WP_063965110.1">
    <property type="nucleotide sequence ID" value="NZ_JBCNAN010000021.1"/>
</dbReference>
<feature type="coiled-coil region" evidence="1">
    <location>
        <begin position="91"/>
        <end position="160"/>
    </location>
</feature>
<evidence type="ECO:0000256" key="1">
    <source>
        <dbReference type="SAM" id="Coils"/>
    </source>
</evidence>
<keyword evidence="4" id="KW-1185">Reference proteome</keyword>
<organism evidence="3 4">
    <name type="scientific">Domibacillus aminovorans</name>
    <dbReference type="NCBI Taxonomy" id="29332"/>
    <lineage>
        <taxon>Bacteria</taxon>
        <taxon>Bacillati</taxon>
        <taxon>Bacillota</taxon>
        <taxon>Bacilli</taxon>
        <taxon>Bacillales</taxon>
        <taxon>Bacillaceae</taxon>
        <taxon>Domibacillus</taxon>
    </lineage>
</organism>
<accession>A0A177L9W1</accession>
<reference evidence="3 4" key="1">
    <citation type="submission" date="2016-01" db="EMBL/GenBank/DDBJ databases">
        <title>Investigation of taxonomic status of Bacillus aminovorans.</title>
        <authorList>
            <person name="Verma A."/>
            <person name="Pal Y."/>
            <person name="Krishnamurthi S."/>
        </authorList>
    </citation>
    <scope>NUCLEOTIDE SEQUENCE [LARGE SCALE GENOMIC DNA]</scope>
    <source>
        <strain evidence="3 4">DSM 1314</strain>
    </source>
</reference>
<feature type="compositionally biased region" description="Basic and acidic residues" evidence="2">
    <location>
        <begin position="74"/>
        <end position="88"/>
    </location>
</feature>